<evidence type="ECO:0000313" key="3">
    <source>
        <dbReference type="Proteomes" id="UP000295351"/>
    </source>
</evidence>
<accession>A0A4R2CWY1</accession>
<evidence type="ECO:0000256" key="1">
    <source>
        <dbReference type="SAM" id="SignalP"/>
    </source>
</evidence>
<gene>
    <name evidence="2" type="ORF">EV665_106110</name>
</gene>
<dbReference type="AlphaFoldDB" id="A0A4R2CWY1"/>
<proteinExistence type="predicted"/>
<reference evidence="2 3" key="1">
    <citation type="submission" date="2019-03" db="EMBL/GenBank/DDBJ databases">
        <title>Genomic Encyclopedia of Type Strains, Phase IV (KMG-IV): sequencing the most valuable type-strain genomes for metagenomic binning, comparative biology and taxonomic classification.</title>
        <authorList>
            <person name="Goeker M."/>
        </authorList>
    </citation>
    <scope>NUCLEOTIDE SEQUENCE [LARGE SCALE GENOMIC DNA]</scope>
    <source>
        <strain evidence="2 3">DSM 18401</strain>
    </source>
</reference>
<dbReference type="Proteomes" id="UP000295351">
    <property type="component" value="Unassembled WGS sequence"/>
</dbReference>
<organism evidence="2 3">
    <name type="scientific">Shinella granuli</name>
    <dbReference type="NCBI Taxonomy" id="323621"/>
    <lineage>
        <taxon>Bacteria</taxon>
        <taxon>Pseudomonadati</taxon>
        <taxon>Pseudomonadota</taxon>
        <taxon>Alphaproteobacteria</taxon>
        <taxon>Hyphomicrobiales</taxon>
        <taxon>Rhizobiaceae</taxon>
        <taxon>Shinella</taxon>
    </lineage>
</organism>
<evidence type="ECO:0000313" key="2">
    <source>
        <dbReference type="EMBL" id="TCN45633.1"/>
    </source>
</evidence>
<dbReference type="EMBL" id="SLVX01000006">
    <property type="protein sequence ID" value="TCN45633.1"/>
    <property type="molecule type" value="Genomic_DNA"/>
</dbReference>
<evidence type="ECO:0008006" key="4">
    <source>
        <dbReference type="Google" id="ProtNLM"/>
    </source>
</evidence>
<dbReference type="RefSeq" id="WP_133034312.1">
    <property type="nucleotide sequence ID" value="NZ_BAABEI010000012.1"/>
</dbReference>
<name>A0A4R2CWY1_SHIGR</name>
<feature type="chain" id="PRO_5020798670" description="Lipid/polyisoprenoid-binding YceI-like domain-containing protein" evidence="1">
    <location>
        <begin position="21"/>
        <end position="147"/>
    </location>
</feature>
<keyword evidence="3" id="KW-1185">Reference proteome</keyword>
<dbReference type="PROSITE" id="PS51257">
    <property type="entry name" value="PROKAR_LIPOPROTEIN"/>
    <property type="match status" value="1"/>
</dbReference>
<keyword evidence="1" id="KW-0732">Signal</keyword>
<comment type="caution">
    <text evidence="2">The sequence shown here is derived from an EMBL/GenBank/DDBJ whole genome shotgun (WGS) entry which is preliminary data.</text>
</comment>
<sequence>MRRLMLSLVALAALSTPAFATGGFSCAVKDRNVTFEGEAGFSYSLGGILNFRGSIELPKDLARKGLDGKIALDPSFLTHHWLHDGELRLLVHAESGDNQPFAALDFVMMTKAGADDIGYEGTYTLRIEGADLDEPIRREGKIGCSVG</sequence>
<protein>
    <recommendedName>
        <fullName evidence="4">Lipid/polyisoprenoid-binding YceI-like domain-containing protein</fullName>
    </recommendedName>
</protein>
<feature type="signal peptide" evidence="1">
    <location>
        <begin position="1"/>
        <end position="20"/>
    </location>
</feature>